<dbReference type="AlphaFoldDB" id="X0U6R3"/>
<accession>X0U6R3</accession>
<reference evidence="1" key="1">
    <citation type="journal article" date="2014" name="Front. Microbiol.">
        <title>High frequency of phylogenetically diverse reductive dehalogenase-homologous genes in deep subseafloor sedimentary metagenomes.</title>
        <authorList>
            <person name="Kawai M."/>
            <person name="Futagami T."/>
            <person name="Toyoda A."/>
            <person name="Takaki Y."/>
            <person name="Nishi S."/>
            <person name="Hori S."/>
            <person name="Arai W."/>
            <person name="Tsubouchi T."/>
            <person name="Morono Y."/>
            <person name="Uchiyama I."/>
            <person name="Ito T."/>
            <person name="Fujiyama A."/>
            <person name="Inagaki F."/>
            <person name="Takami H."/>
        </authorList>
    </citation>
    <scope>NUCLEOTIDE SEQUENCE</scope>
    <source>
        <strain evidence="1">Expedition CK06-06</strain>
    </source>
</reference>
<name>X0U6R3_9ZZZZ</name>
<gene>
    <name evidence="1" type="ORF">S01H1_32037</name>
</gene>
<feature type="non-terminal residue" evidence="1">
    <location>
        <position position="56"/>
    </location>
</feature>
<comment type="caution">
    <text evidence="1">The sequence shown here is derived from an EMBL/GenBank/DDBJ whole genome shotgun (WGS) entry which is preliminary data.</text>
</comment>
<proteinExistence type="predicted"/>
<evidence type="ECO:0000313" key="1">
    <source>
        <dbReference type="EMBL" id="GAF95011.1"/>
    </source>
</evidence>
<sequence length="56" mass="6314">MSGGLEPDARIRVLHVDDDPSHQTMLRIFGETYDPKMEIVATDCIDDVFDHIKRGG</sequence>
<organism evidence="1">
    <name type="scientific">marine sediment metagenome</name>
    <dbReference type="NCBI Taxonomy" id="412755"/>
    <lineage>
        <taxon>unclassified sequences</taxon>
        <taxon>metagenomes</taxon>
        <taxon>ecological metagenomes</taxon>
    </lineage>
</organism>
<dbReference type="EMBL" id="BARS01019810">
    <property type="protein sequence ID" value="GAF95011.1"/>
    <property type="molecule type" value="Genomic_DNA"/>
</dbReference>
<protein>
    <submittedName>
        <fullName evidence="1">Uncharacterized protein</fullName>
    </submittedName>
</protein>